<dbReference type="AlphaFoldDB" id="I0IB91"/>
<dbReference type="HOGENOM" id="CLU_1073049_0_0_0"/>
<proteinExistence type="predicted"/>
<dbReference type="Gene3D" id="3.20.20.140">
    <property type="entry name" value="Metal-dependent hydrolases"/>
    <property type="match status" value="1"/>
</dbReference>
<gene>
    <name evidence="1" type="ordered locus">PSMK_03700</name>
</gene>
<keyword evidence="2" id="KW-1185">Reference proteome</keyword>
<evidence type="ECO:0000313" key="2">
    <source>
        <dbReference type="Proteomes" id="UP000007881"/>
    </source>
</evidence>
<name>I0IB91_PHYMF</name>
<organism evidence="1 2">
    <name type="scientific">Phycisphaera mikurensis (strain NBRC 102666 / KCTC 22515 / FYK2301M01)</name>
    <dbReference type="NCBI Taxonomy" id="1142394"/>
    <lineage>
        <taxon>Bacteria</taxon>
        <taxon>Pseudomonadati</taxon>
        <taxon>Planctomycetota</taxon>
        <taxon>Phycisphaerae</taxon>
        <taxon>Phycisphaerales</taxon>
        <taxon>Phycisphaeraceae</taxon>
        <taxon>Phycisphaera</taxon>
    </lineage>
</organism>
<evidence type="ECO:0000313" key="1">
    <source>
        <dbReference type="EMBL" id="BAM02529.1"/>
    </source>
</evidence>
<sequence length="259" mass="25176">MSGPAGHDLWFESDAGGGRDAPGTLGPLAAAAGLAGFALADRGTTAGLAAAAAGAAAAGVGFLPGVTLDAEAAGLPVAVFGYGVDPDAEPLRAALAEAGEAQRLRFAAVRAALEAAGIRLPADRPPDAAALVAAGFAPSRHAATRRYLGPGGVAHVAADRPPAAEVSAAVRGAGGRAFLRPGPELAADAEGLEHAVARLAASDMAGLVATTRAEHTAWSAVAGRLGLCVVGGSGYRGAGRGPEPGAATTDAPLWHALTR</sequence>
<dbReference type="eggNOG" id="COG0613">
    <property type="taxonomic scope" value="Bacteria"/>
</dbReference>
<dbReference type="Gene3D" id="1.10.150.650">
    <property type="match status" value="1"/>
</dbReference>
<dbReference type="RefSeq" id="WP_014435749.1">
    <property type="nucleotide sequence ID" value="NC_017080.1"/>
</dbReference>
<accession>I0IB91</accession>
<dbReference type="Proteomes" id="UP000007881">
    <property type="component" value="Chromosome"/>
</dbReference>
<protein>
    <submittedName>
        <fullName evidence="1">Uncharacterized protein</fullName>
    </submittedName>
</protein>
<dbReference type="KEGG" id="phm:PSMK_03700"/>
<dbReference type="STRING" id="1142394.PSMK_03700"/>
<dbReference type="EMBL" id="AP012338">
    <property type="protein sequence ID" value="BAM02529.1"/>
    <property type="molecule type" value="Genomic_DNA"/>
</dbReference>
<reference evidence="1 2" key="1">
    <citation type="submission" date="2012-02" db="EMBL/GenBank/DDBJ databases">
        <title>Complete genome sequence of Phycisphaera mikurensis NBRC 102666.</title>
        <authorList>
            <person name="Ankai A."/>
            <person name="Hosoyama A."/>
            <person name="Terui Y."/>
            <person name="Sekine M."/>
            <person name="Fukai R."/>
            <person name="Kato Y."/>
            <person name="Nakamura S."/>
            <person name="Yamada-Narita S."/>
            <person name="Kawakoshi A."/>
            <person name="Fukunaga Y."/>
            <person name="Yamazaki S."/>
            <person name="Fujita N."/>
        </authorList>
    </citation>
    <scope>NUCLEOTIDE SEQUENCE [LARGE SCALE GENOMIC DNA]</scope>
    <source>
        <strain evidence="2">NBRC 102666 / KCTC 22515 / FYK2301M01</strain>
    </source>
</reference>